<name>A0A8S5SRE0_9CAUD</name>
<accession>A0A8S5SRE0</accession>
<organism evidence="1">
    <name type="scientific">Siphoviridae sp. ctLdn10</name>
    <dbReference type="NCBI Taxonomy" id="2827847"/>
    <lineage>
        <taxon>Viruses</taxon>
        <taxon>Duplodnaviria</taxon>
        <taxon>Heunggongvirae</taxon>
        <taxon>Uroviricota</taxon>
        <taxon>Caudoviricetes</taxon>
    </lineage>
</organism>
<dbReference type="EMBL" id="BK032647">
    <property type="protein sequence ID" value="DAF53146.1"/>
    <property type="molecule type" value="Genomic_DNA"/>
</dbReference>
<reference evidence="1" key="1">
    <citation type="journal article" date="2021" name="Proc. Natl. Acad. Sci. U.S.A.">
        <title>A Catalog of Tens of Thousands of Viruses from Human Metagenomes Reveals Hidden Associations with Chronic Diseases.</title>
        <authorList>
            <person name="Tisza M.J."/>
            <person name="Buck C.B."/>
        </authorList>
    </citation>
    <scope>NUCLEOTIDE SEQUENCE</scope>
    <source>
        <strain evidence="1">CtLdn10</strain>
    </source>
</reference>
<sequence length="34" mass="3834">MRKSSICFTKSSLPSSCFSPARQQYLITLPTLKL</sequence>
<protein>
    <submittedName>
        <fullName evidence="1">Uncharacterized protein</fullName>
    </submittedName>
</protein>
<proteinExistence type="predicted"/>
<evidence type="ECO:0000313" key="1">
    <source>
        <dbReference type="EMBL" id="DAF53146.1"/>
    </source>
</evidence>